<reference evidence="9" key="1">
    <citation type="journal article" date="2019" name="Int. J. Syst. Evol. Microbiol.">
        <title>The Global Catalogue of Microorganisms (GCM) 10K type strain sequencing project: providing services to taxonomists for standard genome sequencing and annotation.</title>
        <authorList>
            <consortium name="The Broad Institute Genomics Platform"/>
            <consortium name="The Broad Institute Genome Sequencing Center for Infectious Disease"/>
            <person name="Wu L."/>
            <person name="Ma J."/>
        </authorList>
    </citation>
    <scope>NUCLEOTIDE SEQUENCE [LARGE SCALE GENOMIC DNA]</scope>
    <source>
        <strain evidence="9">CGMCC 4.7638</strain>
    </source>
</reference>
<evidence type="ECO:0000313" key="9">
    <source>
        <dbReference type="Proteomes" id="UP001597542"/>
    </source>
</evidence>
<evidence type="ECO:0000259" key="7">
    <source>
        <dbReference type="Pfam" id="PF01494"/>
    </source>
</evidence>
<dbReference type="PANTHER" id="PTHR46028:SF2">
    <property type="entry name" value="KYNURENINE 3-MONOOXYGENASE"/>
    <property type="match status" value="1"/>
</dbReference>
<evidence type="ECO:0000256" key="5">
    <source>
        <dbReference type="ARBA" id="ARBA00023002"/>
    </source>
</evidence>
<dbReference type="SUPFAM" id="SSF51905">
    <property type="entry name" value="FAD/NAD(P)-binding domain"/>
    <property type="match status" value="1"/>
</dbReference>
<keyword evidence="4" id="KW-0521">NADP</keyword>
<sequence length="424" mass="46312">MTIYSTPGSADRFPARAIVVGGGPVGCLAAAMLARHGFEVDVCERRPSFLQHGFGDEGRTINLSVSPRGMRALAKVGCRQDFADAAMPMDRRVVHTRDRQVLITRYEQPGWRNHSIARNELNLLLLRNAQRRPGVRVHFSTACASIDFDRREAVFATSAGEQVRPYHLLVAADGAHSQVRAAMLDSGLLTCQQTTLDARYRELTLRPAEPGRLSRSAIHVWPREGFFLCALPNVDGTFRATLVLPAEGQASFEEIRRTGLRNLVRRHFGDTVPDIDWHTAQSRDAPPARMEQILSSTLHYRNSVVLAGDAAHTMAPFLGQGINAGFEDLITLDNVLARAHPGGLGAALSEYSRERKAQGDAAAMLSMTNYRELTAQTGDGRPPAPVSGLPLPIVINFLGLSYQEVLRQHLTIDGLVPSSIATGS</sequence>
<evidence type="ECO:0000256" key="6">
    <source>
        <dbReference type="ARBA" id="ARBA00023033"/>
    </source>
</evidence>
<dbReference type="PRINTS" id="PR00420">
    <property type="entry name" value="RNGMNOXGNASE"/>
</dbReference>
<dbReference type="EMBL" id="JBHUKQ010000004">
    <property type="protein sequence ID" value="MFD2479665.1"/>
    <property type="molecule type" value="Genomic_DNA"/>
</dbReference>
<protein>
    <submittedName>
        <fullName evidence="8">NAD(P)/FAD-dependent oxidoreductase</fullName>
    </submittedName>
</protein>
<evidence type="ECO:0000256" key="2">
    <source>
        <dbReference type="ARBA" id="ARBA00022630"/>
    </source>
</evidence>
<feature type="domain" description="FAD-binding" evidence="7">
    <location>
        <begin position="17"/>
        <end position="363"/>
    </location>
</feature>
<dbReference type="PANTHER" id="PTHR46028">
    <property type="entry name" value="KYNURENINE 3-MONOOXYGENASE"/>
    <property type="match status" value="1"/>
</dbReference>
<proteinExistence type="predicted"/>
<name>A0ABW5HTR5_9PSEU</name>
<dbReference type="InterPro" id="IPR002938">
    <property type="entry name" value="FAD-bd"/>
</dbReference>
<dbReference type="InterPro" id="IPR036188">
    <property type="entry name" value="FAD/NAD-bd_sf"/>
</dbReference>
<evidence type="ECO:0000313" key="8">
    <source>
        <dbReference type="EMBL" id="MFD2479665.1"/>
    </source>
</evidence>
<evidence type="ECO:0000256" key="3">
    <source>
        <dbReference type="ARBA" id="ARBA00022827"/>
    </source>
</evidence>
<keyword evidence="9" id="KW-1185">Reference proteome</keyword>
<gene>
    <name evidence="8" type="ORF">ACFSUT_05235</name>
</gene>
<dbReference type="Proteomes" id="UP001597542">
    <property type="component" value="Unassembled WGS sequence"/>
</dbReference>
<dbReference type="Pfam" id="PF01494">
    <property type="entry name" value="FAD_binding_3"/>
    <property type="match status" value="1"/>
</dbReference>
<accession>A0ABW5HTR5</accession>
<evidence type="ECO:0000256" key="1">
    <source>
        <dbReference type="ARBA" id="ARBA00001974"/>
    </source>
</evidence>
<keyword evidence="5" id="KW-0560">Oxidoreductase</keyword>
<dbReference type="Gene3D" id="3.50.50.60">
    <property type="entry name" value="FAD/NAD(P)-binding domain"/>
    <property type="match status" value="1"/>
</dbReference>
<keyword evidence="3" id="KW-0274">FAD</keyword>
<dbReference type="RefSeq" id="WP_344277863.1">
    <property type="nucleotide sequence ID" value="NZ_BAAAHV010000013.1"/>
</dbReference>
<keyword evidence="2" id="KW-0285">Flavoprotein</keyword>
<organism evidence="8 9">
    <name type="scientific">Amycolatopsis albidoflavus</name>
    <dbReference type="NCBI Taxonomy" id="102226"/>
    <lineage>
        <taxon>Bacteria</taxon>
        <taxon>Bacillati</taxon>
        <taxon>Actinomycetota</taxon>
        <taxon>Actinomycetes</taxon>
        <taxon>Pseudonocardiales</taxon>
        <taxon>Pseudonocardiaceae</taxon>
        <taxon>Amycolatopsis</taxon>
    </lineage>
</organism>
<comment type="caution">
    <text evidence="8">The sequence shown here is derived from an EMBL/GenBank/DDBJ whole genome shotgun (WGS) entry which is preliminary data.</text>
</comment>
<comment type="cofactor">
    <cofactor evidence="1">
        <name>FAD</name>
        <dbReference type="ChEBI" id="CHEBI:57692"/>
    </cofactor>
</comment>
<evidence type="ECO:0000256" key="4">
    <source>
        <dbReference type="ARBA" id="ARBA00022857"/>
    </source>
</evidence>
<keyword evidence="6" id="KW-0503">Monooxygenase</keyword>